<dbReference type="Proteomes" id="UP000615446">
    <property type="component" value="Unassembled WGS sequence"/>
</dbReference>
<dbReference type="Gene3D" id="3.60.10.10">
    <property type="entry name" value="Endonuclease/exonuclease/phosphatase"/>
    <property type="match status" value="1"/>
</dbReference>
<dbReference type="AlphaFoldDB" id="A0A8H3QCL9"/>
<gene>
    <name evidence="2" type="ORF">RCL2_000151800</name>
</gene>
<dbReference type="InterPro" id="IPR036691">
    <property type="entry name" value="Endo/exonu/phosph_ase_sf"/>
</dbReference>
<dbReference type="EMBL" id="BLAL01000011">
    <property type="protein sequence ID" value="GES74017.1"/>
    <property type="molecule type" value="Genomic_DNA"/>
</dbReference>
<feature type="region of interest" description="Disordered" evidence="1">
    <location>
        <begin position="1"/>
        <end position="58"/>
    </location>
</feature>
<proteinExistence type="predicted"/>
<sequence length="477" mass="54984">MKPLEGNRRNRQKMVSYSSKATGPNRTVIDPDKRKFSTDHCNNHSTSINPQTTNTEGIVDGGENEVNYNIDIIDNDNFNIPTNASLNLMNNHDNTEMLMGHPKNSYFQREEDQTTPSFEDNLQYLELTVAVHNIRGMGSNTSSHKLDDLMLLLKNYNTNVVIITETNMDDSMKNFIDNARYNDQYEFIFSNKDRDKNKNKGYRVAIAVKLKWARHIYKIDQISPYLIRIALLFEQREINIIAIYAAFETKRDIHNTLIDSIKTLQRYSRCGLIHTLNLIAGDFNEISQTLGFKDTFRLINNSKKAFTYKHSSGATEELTYTRIDMLWMQGPENVMVTKAIIVPSEGCTNSDHEILITRIYTAEFIINNQRYTRRITFDQLRDRILHQTSEESNNELKSSDVTGDNNPDIITKRVIDLDKTPKEKIESFQMACKEFVNNSGLLQQLNNLLLDSVIQNNMNNATGDGDNLDNANRYRMI</sequence>
<organism evidence="2 3">
    <name type="scientific">Rhizophagus clarus</name>
    <dbReference type="NCBI Taxonomy" id="94130"/>
    <lineage>
        <taxon>Eukaryota</taxon>
        <taxon>Fungi</taxon>
        <taxon>Fungi incertae sedis</taxon>
        <taxon>Mucoromycota</taxon>
        <taxon>Glomeromycotina</taxon>
        <taxon>Glomeromycetes</taxon>
        <taxon>Glomerales</taxon>
        <taxon>Glomeraceae</taxon>
        <taxon>Rhizophagus</taxon>
    </lineage>
</organism>
<evidence type="ECO:0008006" key="4">
    <source>
        <dbReference type="Google" id="ProtNLM"/>
    </source>
</evidence>
<feature type="compositionally biased region" description="Basic and acidic residues" evidence="1">
    <location>
        <begin position="29"/>
        <end position="42"/>
    </location>
</feature>
<evidence type="ECO:0000256" key="1">
    <source>
        <dbReference type="SAM" id="MobiDB-lite"/>
    </source>
</evidence>
<accession>A0A8H3QCL9</accession>
<feature type="compositionally biased region" description="Polar residues" evidence="1">
    <location>
        <begin position="13"/>
        <end position="25"/>
    </location>
</feature>
<protein>
    <recommendedName>
        <fullName evidence="4">Endonuclease/exonuclease/phosphatase domain-containing protein</fullName>
    </recommendedName>
</protein>
<dbReference type="SUPFAM" id="SSF56219">
    <property type="entry name" value="DNase I-like"/>
    <property type="match status" value="1"/>
</dbReference>
<feature type="compositionally biased region" description="Polar residues" evidence="1">
    <location>
        <begin position="43"/>
        <end position="56"/>
    </location>
</feature>
<comment type="caution">
    <text evidence="2">The sequence shown here is derived from an EMBL/GenBank/DDBJ whole genome shotgun (WGS) entry which is preliminary data.</text>
</comment>
<reference evidence="2" key="1">
    <citation type="submission" date="2019-10" db="EMBL/GenBank/DDBJ databases">
        <title>Conservation and host-specific expression of non-tandemly repeated heterogenous ribosome RNA gene in arbuscular mycorrhizal fungi.</title>
        <authorList>
            <person name="Maeda T."/>
            <person name="Kobayashi Y."/>
            <person name="Nakagawa T."/>
            <person name="Ezawa T."/>
            <person name="Yamaguchi K."/>
            <person name="Bino T."/>
            <person name="Nishimoto Y."/>
            <person name="Shigenobu S."/>
            <person name="Kawaguchi M."/>
        </authorList>
    </citation>
    <scope>NUCLEOTIDE SEQUENCE</scope>
    <source>
        <strain evidence="2">HR1</strain>
    </source>
</reference>
<evidence type="ECO:0000313" key="2">
    <source>
        <dbReference type="EMBL" id="GES74017.1"/>
    </source>
</evidence>
<evidence type="ECO:0000313" key="3">
    <source>
        <dbReference type="Proteomes" id="UP000615446"/>
    </source>
</evidence>
<name>A0A8H3QCL9_9GLOM</name>